<dbReference type="AlphaFoldDB" id="A0A062V783"/>
<gene>
    <name evidence="7" type="ORF">ANME2D_02374</name>
</gene>
<accession>A0A062V783</accession>
<dbReference type="InterPro" id="IPR000055">
    <property type="entry name" value="Restrct_endonuc_typeI_TRD"/>
</dbReference>
<dbReference type="PANTHER" id="PTHR30408">
    <property type="entry name" value="TYPE-1 RESTRICTION ENZYME ECOKI SPECIFICITY PROTEIN"/>
    <property type="match status" value="1"/>
</dbReference>
<feature type="domain" description="Type I restriction modification DNA specificity" evidence="5">
    <location>
        <begin position="169"/>
        <end position="296"/>
    </location>
</feature>
<organism evidence="7 8">
    <name type="scientific">Candidatus Methanoperedens nitratireducens</name>
    <dbReference type="NCBI Taxonomy" id="1392998"/>
    <lineage>
        <taxon>Archaea</taxon>
        <taxon>Methanobacteriati</taxon>
        <taxon>Methanobacteriota</taxon>
        <taxon>Stenosarchaea group</taxon>
        <taxon>Methanomicrobia</taxon>
        <taxon>Methanosarcinales</taxon>
        <taxon>ANME-2 cluster</taxon>
        <taxon>Candidatus Methanoperedentaceae</taxon>
        <taxon>Candidatus Methanoperedens</taxon>
    </lineage>
</organism>
<evidence type="ECO:0000313" key="8">
    <source>
        <dbReference type="Proteomes" id="UP000027153"/>
    </source>
</evidence>
<dbReference type="EMBL" id="JMIY01000005">
    <property type="protein sequence ID" value="KCZ71639.1"/>
    <property type="molecule type" value="Genomic_DNA"/>
</dbReference>
<keyword evidence="8" id="KW-1185">Reference proteome</keyword>
<dbReference type="Pfam" id="PF01420">
    <property type="entry name" value="Methylase_S"/>
    <property type="match status" value="2"/>
</dbReference>
<dbReference type="GO" id="GO:0004519">
    <property type="term" value="F:endonuclease activity"/>
    <property type="evidence" value="ECO:0007669"/>
    <property type="project" value="UniProtKB-KW"/>
</dbReference>
<proteinExistence type="inferred from homology"/>
<dbReference type="RefSeq" id="WP_081810250.1">
    <property type="nucleotide sequence ID" value="NZ_JMIY01000005.1"/>
</dbReference>
<feature type="domain" description="YhcG N-terminal" evidence="6">
    <location>
        <begin position="15"/>
        <end position="151"/>
    </location>
</feature>
<evidence type="ECO:0000313" key="7">
    <source>
        <dbReference type="EMBL" id="KCZ71639.1"/>
    </source>
</evidence>
<feature type="domain" description="Type I restriction modification DNA specificity" evidence="5">
    <location>
        <begin position="358"/>
        <end position="498"/>
    </location>
</feature>
<dbReference type="SUPFAM" id="SSF116734">
    <property type="entry name" value="DNA methylase specificity domain"/>
    <property type="match status" value="2"/>
</dbReference>
<keyword evidence="7" id="KW-0540">Nuclease</keyword>
<dbReference type="GO" id="GO:0009307">
    <property type="term" value="P:DNA restriction-modification system"/>
    <property type="evidence" value="ECO:0007669"/>
    <property type="project" value="UniProtKB-KW"/>
</dbReference>
<evidence type="ECO:0000256" key="3">
    <source>
        <dbReference type="ARBA" id="ARBA00023125"/>
    </source>
</evidence>
<evidence type="ECO:0000259" key="6">
    <source>
        <dbReference type="Pfam" id="PF17761"/>
    </source>
</evidence>
<keyword evidence="7" id="KW-0378">Hydrolase</keyword>
<dbReference type="PANTHER" id="PTHR30408:SF12">
    <property type="entry name" value="TYPE I RESTRICTION ENZYME MJAVIII SPECIFICITY SUBUNIT"/>
    <property type="match status" value="1"/>
</dbReference>
<dbReference type="Gene3D" id="3.90.220.20">
    <property type="entry name" value="DNA methylase specificity domains"/>
    <property type="match status" value="2"/>
</dbReference>
<dbReference type="PATRIC" id="fig|1392998.3.peg.2370"/>
<protein>
    <submittedName>
        <fullName evidence="7">Restriction endonuclease S subunit</fullName>
    </submittedName>
</protein>
<keyword evidence="2" id="KW-0680">Restriction system</keyword>
<reference evidence="7 8" key="1">
    <citation type="journal article" date="2013" name="Nature">
        <title>Anaerobic oxidation of methane coupled to nitrate reduction in a novel archaeal lineage.</title>
        <authorList>
            <person name="Haroon M.F."/>
            <person name="Hu S."/>
            <person name="Shi Y."/>
            <person name="Imelfort M."/>
            <person name="Keller J."/>
            <person name="Hugenholtz P."/>
            <person name="Yuan Z."/>
            <person name="Tyson G.W."/>
        </authorList>
    </citation>
    <scope>NUCLEOTIDE SEQUENCE [LARGE SCALE GENOMIC DNA]</scope>
    <source>
        <strain evidence="7 8">ANME-2d</strain>
    </source>
</reference>
<comment type="caution">
    <text evidence="7">The sequence shown here is derived from an EMBL/GenBank/DDBJ whole genome shotgun (WGS) entry which is preliminary data.</text>
</comment>
<keyword evidence="4" id="KW-0175">Coiled coil</keyword>
<evidence type="ECO:0000259" key="5">
    <source>
        <dbReference type="Pfam" id="PF01420"/>
    </source>
</evidence>
<dbReference type="Pfam" id="PF17761">
    <property type="entry name" value="DUF1016_N"/>
    <property type="match status" value="1"/>
</dbReference>
<comment type="similarity">
    <text evidence="1">Belongs to the type-I restriction system S methylase family.</text>
</comment>
<feature type="coiled-coil region" evidence="4">
    <location>
        <begin position="274"/>
        <end position="307"/>
    </location>
</feature>
<dbReference type="CDD" id="cd17246">
    <property type="entry name" value="RMtype1_S_SonII-TRD2-CR2_like"/>
    <property type="match status" value="1"/>
</dbReference>
<dbReference type="InterPro" id="IPR041527">
    <property type="entry name" value="YhcG_N"/>
</dbReference>
<dbReference type="InterPro" id="IPR044946">
    <property type="entry name" value="Restrct_endonuc_typeI_TRD_sf"/>
</dbReference>
<evidence type="ECO:0000256" key="1">
    <source>
        <dbReference type="ARBA" id="ARBA00010923"/>
    </source>
</evidence>
<dbReference type="InterPro" id="IPR052021">
    <property type="entry name" value="Type-I_RS_S_subunit"/>
</dbReference>
<dbReference type="GO" id="GO:0003677">
    <property type="term" value="F:DNA binding"/>
    <property type="evidence" value="ECO:0007669"/>
    <property type="project" value="UniProtKB-KW"/>
</dbReference>
<dbReference type="OrthoDB" id="359256at2157"/>
<evidence type="ECO:0000256" key="4">
    <source>
        <dbReference type="SAM" id="Coils"/>
    </source>
</evidence>
<dbReference type="Proteomes" id="UP000027153">
    <property type="component" value="Unassembled WGS sequence"/>
</dbReference>
<keyword evidence="3" id="KW-0238">DNA-binding</keyword>
<evidence type="ECO:0000256" key="2">
    <source>
        <dbReference type="ARBA" id="ARBA00022747"/>
    </source>
</evidence>
<name>A0A062V783_9EURY</name>
<sequence length="520" mass="59560">MTEIIPKDYAVLLNDIKQRIRSAQYEALKAVNKELISLYWDIGRMIIERQKEESWGKSVVERIAQDLRAEFPGIKGFSARNIWYMRKFYSNYVKNEKLQPLVAEIGWAHNLIIMDRCTDELEREFYIRMTRKFGWSKNVLIHQIENQSYEKTLLNQTNFEHTLPIEIRNQANIVSGAEIKTKKQQVCCTGEFLVAEIDAKIGGFGIVPPELDCAIVSSHYFLFVIDETRLDRRFLDFFIRTPYFREQVSAQGSTNYAAIRPADVLSYKVPLPPLQEQRRVVARIEELAAKIEEARKLQREAVEETRALTVSISRTVFNPANLDSWLNLSIEECCKEIIDYRGRTPPLATEGIPHLTSANIKNGNIDWNTTRFVSEETYNTYMTRGIPKPGDVIFTMEAPLGEAAVVPDERQFSLAQRTLLLRSKNEIIDGKFLAKVITSPEVRETIYSKATGTTVKGIASKRLKHIELNIPPLPEQRRIVAYLDALQTKIDALRRLQAETGAELDALLPAVLDKAFKGEM</sequence>
<keyword evidence="7" id="KW-0255">Endonuclease</keyword>